<comment type="caution">
    <text evidence="4">The sequence shown here is derived from an EMBL/GenBank/DDBJ whole genome shotgun (WGS) entry which is preliminary data.</text>
</comment>
<dbReference type="CDD" id="cd06558">
    <property type="entry name" value="crotonase-like"/>
    <property type="match status" value="1"/>
</dbReference>
<dbReference type="GO" id="GO:0004165">
    <property type="term" value="F:delta(3)-delta(2)-enoyl-CoA isomerase activity"/>
    <property type="evidence" value="ECO:0007669"/>
    <property type="project" value="UniProtKB-ARBA"/>
</dbReference>
<dbReference type="AlphaFoldDB" id="A0AAW2HN11"/>
<keyword evidence="2" id="KW-0576">Peroxisome</keyword>
<evidence type="ECO:0000256" key="3">
    <source>
        <dbReference type="ARBA" id="ARBA00023235"/>
    </source>
</evidence>
<dbReference type="InterPro" id="IPR029045">
    <property type="entry name" value="ClpP/crotonase-like_dom_sf"/>
</dbReference>
<reference evidence="4" key="1">
    <citation type="journal article" date="2024" name="Gigascience">
        <title>Chromosome-level genome of the poultry shaft louse Menopon gallinae provides insight into the host-switching and adaptive evolution of parasitic lice.</title>
        <authorList>
            <person name="Xu Y."/>
            <person name="Ma L."/>
            <person name="Liu S."/>
            <person name="Liang Y."/>
            <person name="Liu Q."/>
            <person name="He Z."/>
            <person name="Tian L."/>
            <person name="Duan Y."/>
            <person name="Cai W."/>
            <person name="Li H."/>
            <person name="Song F."/>
        </authorList>
    </citation>
    <scope>NUCLEOTIDE SEQUENCE</scope>
    <source>
        <strain evidence="4">Cailab_2023a</strain>
    </source>
</reference>
<dbReference type="InterPro" id="IPR014748">
    <property type="entry name" value="Enoyl-CoA_hydra_C"/>
</dbReference>
<keyword evidence="3" id="KW-0413">Isomerase</keyword>
<dbReference type="PANTHER" id="PTHR43684:SF1">
    <property type="entry name" value="ENOYL-COA DELTA ISOMERASE 2"/>
    <property type="match status" value="1"/>
</dbReference>
<accession>A0AAW2HN11</accession>
<comment type="subcellular location">
    <subcellularLocation>
        <location evidence="1">Peroxisome</location>
    </subcellularLocation>
</comment>
<dbReference type="Gene3D" id="1.10.12.10">
    <property type="entry name" value="Lyase 2-enoyl-coa Hydratase, Chain A, domain 2"/>
    <property type="match status" value="1"/>
</dbReference>
<name>A0AAW2HN11_9NEOP</name>
<sequence length="256" mass="28964">MSSNEIIFEKRSKLAIITLNRPKKKNAISKGMYFELTRLLNEISKDESISITVLTGSGDYYSSGTDLANNTITDFDKFVSDTSRMVRNFVEAMINHRKILVALVNGPAIGIAVTTLALCDIVYCSDNATFQTPFTRLGLSAEGCSSFTFPLIMGIAKAGQMLYFNYKMSAQEALAAGFVAKVYPKEYLKTELLSEIEKHAAELPKNSLIYSKELIRHFYKDKLLEANKIECDRLEERWTSEEFMEAITRFMTRSKM</sequence>
<evidence type="ECO:0000256" key="2">
    <source>
        <dbReference type="ARBA" id="ARBA00023140"/>
    </source>
</evidence>
<dbReference type="EMBL" id="JARGDH010000004">
    <property type="protein sequence ID" value="KAL0270836.1"/>
    <property type="molecule type" value="Genomic_DNA"/>
</dbReference>
<organism evidence="4">
    <name type="scientific">Menopon gallinae</name>
    <name type="common">poultry shaft louse</name>
    <dbReference type="NCBI Taxonomy" id="328185"/>
    <lineage>
        <taxon>Eukaryota</taxon>
        <taxon>Metazoa</taxon>
        <taxon>Ecdysozoa</taxon>
        <taxon>Arthropoda</taxon>
        <taxon>Hexapoda</taxon>
        <taxon>Insecta</taxon>
        <taxon>Pterygota</taxon>
        <taxon>Neoptera</taxon>
        <taxon>Paraneoptera</taxon>
        <taxon>Psocodea</taxon>
        <taxon>Troctomorpha</taxon>
        <taxon>Phthiraptera</taxon>
        <taxon>Amblycera</taxon>
        <taxon>Menoponidae</taxon>
        <taxon>Menopon</taxon>
    </lineage>
</organism>
<dbReference type="SUPFAM" id="SSF52096">
    <property type="entry name" value="ClpP/crotonase"/>
    <property type="match status" value="1"/>
</dbReference>
<dbReference type="InterPro" id="IPR051053">
    <property type="entry name" value="ECH/Chromodomain_protein"/>
</dbReference>
<dbReference type="Gene3D" id="3.90.226.10">
    <property type="entry name" value="2-enoyl-CoA Hydratase, Chain A, domain 1"/>
    <property type="match status" value="1"/>
</dbReference>
<evidence type="ECO:0008006" key="5">
    <source>
        <dbReference type="Google" id="ProtNLM"/>
    </source>
</evidence>
<dbReference type="GO" id="GO:0005777">
    <property type="term" value="C:peroxisome"/>
    <property type="evidence" value="ECO:0007669"/>
    <property type="project" value="UniProtKB-SubCell"/>
</dbReference>
<evidence type="ECO:0000313" key="4">
    <source>
        <dbReference type="EMBL" id="KAL0270836.1"/>
    </source>
</evidence>
<gene>
    <name evidence="4" type="ORF">PYX00_008117</name>
</gene>
<dbReference type="PANTHER" id="PTHR43684">
    <property type="match status" value="1"/>
</dbReference>
<protein>
    <recommendedName>
        <fullName evidence="5">Enoyl-CoA delta isomerase 2, mitochondrial</fullName>
    </recommendedName>
</protein>
<dbReference type="InterPro" id="IPR001753">
    <property type="entry name" value="Enoyl-CoA_hydra/iso"/>
</dbReference>
<proteinExistence type="predicted"/>
<dbReference type="Pfam" id="PF00378">
    <property type="entry name" value="ECH_1"/>
    <property type="match status" value="1"/>
</dbReference>
<evidence type="ECO:0000256" key="1">
    <source>
        <dbReference type="ARBA" id="ARBA00004275"/>
    </source>
</evidence>